<keyword evidence="1" id="KW-0396">Initiation factor</keyword>
<accession>A0ACC1I1X5</accession>
<keyword evidence="2" id="KW-1185">Reference proteome</keyword>
<sequence>MSLSHPALNSPMRRALPQPRPVSLGLVEEACMRRSYVTDEERRKKLMELLNATEHMDKWAAPSPKPPQSRRQQQQQQHRGKQGNNSQRPRQQQRGDSRSNDLWQRVSNEPRTKFMGSQSFINLISPKRSSKSDKDRLKINTSRHGDVGTQKSVNKGKIKVNEEGKLGVSEGVPIVIMPDEADELDPEKQQRQAKFKKSKEDRPEKQDRKKDKASVEAGVPGWAEPRKGKRRDDNLSEDLEGEIKRDYYAEKGLHKEKQPKAGKEVEIPLAITVDGLAKLIGIRHTALIQKMKEMGIDKLANDYVLTPDEASNIALEYDLVPVFPTDPELDLAPCPVPDDMSKYPPRPPVVTIMGHVDHGKTTLLDALRNSKVAAQEAGGITQHIGAFSVRIDPEHRITFLDTPGHYIYESMRERGAKATDIVVLVVAADDGVMPQTVEAIRHALAADVPIIVAINKCDKPDSNPDKVKEGLLQHGIQVEDLGGDVQSVEISALKGIGLDGLKENILALAEVLDIRAERDIPAEGTIIESQVEKGRGNTASILIRRGILKVSDIIVSGQTWCRVRGMMDDLGNAVEEALPGDAVKVMGWKDLPTSGDLALGVKDEAKAKKVVENRQILQRRMDALEDIEAINLKRKHLHESEAKERQELQEFRKAVWEYHRGIRKTYPEAPESLRERDLTAAIMKKADSPAGSSVKSLSVVIKGDVMGTVEAISDAMKKLPQSKIHVHAIHTGVGAITESDVMLAKSAEDCVIIGFSVKGDKKVQALAKREKVDIKTYKVIYKLLDDVKQMMTDALDPLYEERVSGEARVQQIFEVSMKGVSGVVKIAGSRVTSGTMAKEKKVRVLRNDKVVFEGSIDTLKNIKKDIAEAPKGLECGISFAGFQDMREGDVIQSITQVAVPQKLED</sequence>
<gene>
    <name evidence="1" type="primary">IFM1</name>
    <name evidence="1" type="ORF">EV182_000572</name>
</gene>
<organism evidence="1 2">
    <name type="scientific">Spiromyces aspiralis</name>
    <dbReference type="NCBI Taxonomy" id="68401"/>
    <lineage>
        <taxon>Eukaryota</taxon>
        <taxon>Fungi</taxon>
        <taxon>Fungi incertae sedis</taxon>
        <taxon>Zoopagomycota</taxon>
        <taxon>Kickxellomycotina</taxon>
        <taxon>Kickxellomycetes</taxon>
        <taxon>Kickxellales</taxon>
        <taxon>Kickxellaceae</taxon>
        <taxon>Spiromyces</taxon>
    </lineage>
</organism>
<name>A0ACC1I1X5_9FUNG</name>
<protein>
    <submittedName>
        <fullName evidence="1">Translation initiation factor IF-2</fullName>
    </submittedName>
</protein>
<comment type="caution">
    <text evidence="1">The sequence shown here is derived from an EMBL/GenBank/DDBJ whole genome shotgun (WGS) entry which is preliminary data.</text>
</comment>
<reference evidence="1" key="1">
    <citation type="submission" date="2022-06" db="EMBL/GenBank/DDBJ databases">
        <title>Phylogenomic reconstructions and comparative analyses of Kickxellomycotina fungi.</title>
        <authorList>
            <person name="Reynolds N.K."/>
            <person name="Stajich J.E."/>
            <person name="Barry K."/>
            <person name="Grigoriev I.V."/>
            <person name="Crous P."/>
            <person name="Smith M.E."/>
        </authorList>
    </citation>
    <scope>NUCLEOTIDE SEQUENCE</scope>
    <source>
        <strain evidence="1">RSA 2271</strain>
    </source>
</reference>
<dbReference type="EMBL" id="JAMZIH010000031">
    <property type="protein sequence ID" value="KAJ1680154.1"/>
    <property type="molecule type" value="Genomic_DNA"/>
</dbReference>
<evidence type="ECO:0000313" key="1">
    <source>
        <dbReference type="EMBL" id="KAJ1680154.1"/>
    </source>
</evidence>
<proteinExistence type="predicted"/>
<dbReference type="Proteomes" id="UP001145114">
    <property type="component" value="Unassembled WGS sequence"/>
</dbReference>
<keyword evidence="1" id="KW-0648">Protein biosynthesis</keyword>
<evidence type="ECO:0000313" key="2">
    <source>
        <dbReference type="Proteomes" id="UP001145114"/>
    </source>
</evidence>